<reference evidence="1 2" key="1">
    <citation type="submission" date="2024-10" db="EMBL/GenBank/DDBJ databases">
        <authorList>
            <person name="Ryan C."/>
        </authorList>
    </citation>
    <scope>NUCLEOTIDE SEQUENCE [LARGE SCALE GENOMIC DNA]</scope>
</reference>
<organism evidence="1 2">
    <name type="scientific">Urochloa decumbens</name>
    <dbReference type="NCBI Taxonomy" id="240449"/>
    <lineage>
        <taxon>Eukaryota</taxon>
        <taxon>Viridiplantae</taxon>
        <taxon>Streptophyta</taxon>
        <taxon>Embryophyta</taxon>
        <taxon>Tracheophyta</taxon>
        <taxon>Spermatophyta</taxon>
        <taxon>Magnoliopsida</taxon>
        <taxon>Liliopsida</taxon>
        <taxon>Poales</taxon>
        <taxon>Poaceae</taxon>
        <taxon>PACMAD clade</taxon>
        <taxon>Panicoideae</taxon>
        <taxon>Panicodae</taxon>
        <taxon>Paniceae</taxon>
        <taxon>Melinidinae</taxon>
        <taxon>Urochloa</taxon>
    </lineage>
</organism>
<proteinExistence type="predicted"/>
<dbReference type="AlphaFoldDB" id="A0ABC9GY67"/>
<dbReference type="EMBL" id="CAXIPR030000927">
    <property type="protein sequence ID" value="CAM0147572.1"/>
    <property type="molecule type" value="Genomic_DNA"/>
</dbReference>
<gene>
    <name evidence="1" type="ORF">URODEC1_LOCUS120986</name>
</gene>
<evidence type="ECO:0000313" key="2">
    <source>
        <dbReference type="Proteomes" id="UP001497457"/>
    </source>
</evidence>
<dbReference type="SUPFAM" id="SSF50494">
    <property type="entry name" value="Trypsin-like serine proteases"/>
    <property type="match status" value="1"/>
</dbReference>
<sequence length="124" mass="13473">MHYCNEPHNPVIFSNRSAKALKRVVMLSWPCRRHRTAVTGHISHRGRNIVDLCQTNPFGFTAKLGEVDITSDYGSSGAPLFNGSGDGVGVLQGGDGKFSYSIPLDVVRQTLAQWGGEMYAGECC</sequence>
<keyword evidence="2" id="KW-1185">Reference proteome</keyword>
<dbReference type="PANTHER" id="PTHR36141:SF6">
    <property type="entry name" value="SERINE PROTEASE"/>
    <property type="match status" value="1"/>
</dbReference>
<protein>
    <submittedName>
        <fullName evidence="1">Uncharacterized protein</fullName>
    </submittedName>
</protein>
<dbReference type="PANTHER" id="PTHR36141">
    <property type="entry name" value="OS08G0148500 PROTEIN"/>
    <property type="match status" value="1"/>
</dbReference>
<accession>A0ABC9GY67</accession>
<dbReference type="InterPro" id="IPR043504">
    <property type="entry name" value="Peptidase_S1_PA_chymotrypsin"/>
</dbReference>
<name>A0ABC9GY67_9POAL</name>
<dbReference type="Proteomes" id="UP001497457">
    <property type="component" value="Unassembled WGS sequence"/>
</dbReference>
<evidence type="ECO:0000313" key="1">
    <source>
        <dbReference type="EMBL" id="CAM0147572.1"/>
    </source>
</evidence>
<dbReference type="InterPro" id="IPR009003">
    <property type="entry name" value="Peptidase_S1_PA"/>
</dbReference>
<comment type="caution">
    <text evidence="1">The sequence shown here is derived from an EMBL/GenBank/DDBJ whole genome shotgun (WGS) entry which is preliminary data.</text>
</comment>
<dbReference type="Gene3D" id="2.40.10.10">
    <property type="entry name" value="Trypsin-like serine proteases"/>
    <property type="match status" value="1"/>
</dbReference>